<feature type="coiled-coil region" evidence="1">
    <location>
        <begin position="163"/>
        <end position="190"/>
    </location>
</feature>
<dbReference type="EMBL" id="CAUYUJ010017170">
    <property type="protein sequence ID" value="CAK0872484.1"/>
    <property type="molecule type" value="Genomic_DNA"/>
</dbReference>
<name>A0ABN9VK96_9DINO</name>
<comment type="caution">
    <text evidence="2">The sequence shown here is derived from an EMBL/GenBank/DDBJ whole genome shotgun (WGS) entry which is preliminary data.</text>
</comment>
<proteinExistence type="predicted"/>
<evidence type="ECO:0000256" key="1">
    <source>
        <dbReference type="SAM" id="Coils"/>
    </source>
</evidence>
<evidence type="ECO:0000313" key="2">
    <source>
        <dbReference type="EMBL" id="CAK0872484.1"/>
    </source>
</evidence>
<protein>
    <submittedName>
        <fullName evidence="2">Uncharacterized protein</fullName>
    </submittedName>
</protein>
<reference evidence="2" key="1">
    <citation type="submission" date="2023-10" db="EMBL/GenBank/DDBJ databases">
        <authorList>
            <person name="Chen Y."/>
            <person name="Shah S."/>
            <person name="Dougan E. K."/>
            <person name="Thang M."/>
            <person name="Chan C."/>
        </authorList>
    </citation>
    <scope>NUCLEOTIDE SEQUENCE [LARGE SCALE GENOMIC DNA]</scope>
</reference>
<accession>A0ABN9VK96</accession>
<gene>
    <name evidence="2" type="ORF">PCOR1329_LOCUS57932</name>
</gene>
<sequence length="359" mass="39375">MVAAGLNQVQACATLGLSLKSQASTDGQAAQEVQQRVSALERRLEGELLRPPLAEEHLGEVQQRVSALEGRLEAATHAAQAERPTVSVAPRPAQAWQEELPVSASVRQILTEIREEILAELAGTCALPWRNNLGSTATQLETACQTVTTDFHNKIFSLVGDHAAKLDGKIDELRDEAREIEKTVRIAERAAGVTDFVFLSVRDRDPESDVATVNAKDDTAPGEVQHAFGIWLQADAGGRSALPPWLDLQGPHIFDFDRSPRSQRMEFQTKRLARTLELRCTQLDFWPNRGKGEVKVDRMSIARIIVPTVPDEPSKTEWKQPEAKRLGIDCGSSTRMGSDAPWSSPALGLLGCPRQNVQS</sequence>
<evidence type="ECO:0000313" key="3">
    <source>
        <dbReference type="Proteomes" id="UP001189429"/>
    </source>
</evidence>
<keyword evidence="3" id="KW-1185">Reference proteome</keyword>
<dbReference type="Proteomes" id="UP001189429">
    <property type="component" value="Unassembled WGS sequence"/>
</dbReference>
<organism evidence="2 3">
    <name type="scientific">Prorocentrum cordatum</name>
    <dbReference type="NCBI Taxonomy" id="2364126"/>
    <lineage>
        <taxon>Eukaryota</taxon>
        <taxon>Sar</taxon>
        <taxon>Alveolata</taxon>
        <taxon>Dinophyceae</taxon>
        <taxon>Prorocentrales</taxon>
        <taxon>Prorocentraceae</taxon>
        <taxon>Prorocentrum</taxon>
    </lineage>
</organism>
<feature type="coiled-coil region" evidence="1">
    <location>
        <begin position="30"/>
        <end position="78"/>
    </location>
</feature>
<keyword evidence="1" id="KW-0175">Coiled coil</keyword>